<organism evidence="1 2">
    <name type="scientific">Dendroctonus ponderosae</name>
    <name type="common">Mountain pine beetle</name>
    <dbReference type="NCBI Taxonomy" id="77166"/>
    <lineage>
        <taxon>Eukaryota</taxon>
        <taxon>Metazoa</taxon>
        <taxon>Ecdysozoa</taxon>
        <taxon>Arthropoda</taxon>
        <taxon>Hexapoda</taxon>
        <taxon>Insecta</taxon>
        <taxon>Pterygota</taxon>
        <taxon>Neoptera</taxon>
        <taxon>Endopterygota</taxon>
        <taxon>Coleoptera</taxon>
        <taxon>Polyphaga</taxon>
        <taxon>Cucujiformia</taxon>
        <taxon>Curculionidae</taxon>
        <taxon>Scolytinae</taxon>
        <taxon>Dendroctonus</taxon>
    </lineage>
</organism>
<accession>U4TZF8</accession>
<evidence type="ECO:0000313" key="2">
    <source>
        <dbReference type="Proteomes" id="UP000030742"/>
    </source>
</evidence>
<dbReference type="Gene3D" id="3.30.420.10">
    <property type="entry name" value="Ribonuclease H-like superfamily/Ribonuclease H"/>
    <property type="match status" value="1"/>
</dbReference>
<protein>
    <submittedName>
        <fullName evidence="1">Uncharacterized protein</fullName>
    </submittedName>
</protein>
<dbReference type="GO" id="GO:0003676">
    <property type="term" value="F:nucleic acid binding"/>
    <property type="evidence" value="ECO:0007669"/>
    <property type="project" value="InterPro"/>
</dbReference>
<gene>
    <name evidence="1" type="ORF">D910_03633</name>
</gene>
<name>U4TZF8_DENPD</name>
<proteinExistence type="predicted"/>
<dbReference type="InterPro" id="IPR036397">
    <property type="entry name" value="RNaseH_sf"/>
</dbReference>
<evidence type="ECO:0000313" key="1">
    <source>
        <dbReference type="EMBL" id="ERL86222.1"/>
    </source>
</evidence>
<dbReference type="AlphaFoldDB" id="U4TZF8"/>
<reference evidence="1 2" key="1">
    <citation type="journal article" date="2013" name="Genome Biol.">
        <title>Draft genome of the mountain pine beetle, Dendroctonus ponderosae Hopkins, a major forest pest.</title>
        <authorList>
            <person name="Keeling C.I."/>
            <person name="Yuen M.M."/>
            <person name="Liao N.Y."/>
            <person name="Docking T.R."/>
            <person name="Chan S.K."/>
            <person name="Taylor G.A."/>
            <person name="Palmquist D.L."/>
            <person name="Jackman S.D."/>
            <person name="Nguyen A."/>
            <person name="Li M."/>
            <person name="Henderson H."/>
            <person name="Janes J.K."/>
            <person name="Zhao Y."/>
            <person name="Pandoh P."/>
            <person name="Moore R."/>
            <person name="Sperling F.A."/>
            <person name="Huber D.P."/>
            <person name="Birol I."/>
            <person name="Jones S.J."/>
            <person name="Bohlmann J."/>
        </authorList>
    </citation>
    <scope>NUCLEOTIDE SEQUENCE</scope>
</reference>
<dbReference type="EMBL" id="KB631800">
    <property type="protein sequence ID" value="ERL86222.1"/>
    <property type="molecule type" value="Genomic_DNA"/>
</dbReference>
<sequence>MAHKQTKHEFAREHVEWDLDNWKKVLVTDEVRVGLKSSDERAFIWRRPGERYSQAYMVPQLALPGGSIMFWHGMSLEAQILENHVVPCAPHIGDNFLFMDDNGRPHRALMAREFFNELGIERLVSPARSPDLNMIEHVCKILLLRTWLNWKKRFFKNSTQTPRIHSKPLIWHSRRFEGRYSS</sequence>
<dbReference type="Proteomes" id="UP000030742">
    <property type="component" value="Unassembled WGS sequence"/>
</dbReference>
<dbReference type="STRING" id="77166.U4TZF8"/>